<keyword evidence="2" id="KW-1185">Reference proteome</keyword>
<sequence length="97" mass="11561">MSLVEHLNSIMDIHLVNVFTDDKIMLHSEKENNTNFFNHSCTNSVNLKQTHQTRLYLLFRMKQILQVRIVFVFINSSTQGIQTNPELNQKKFYYKIK</sequence>
<dbReference type="EMBL" id="REGN01000654">
    <property type="protein sequence ID" value="RNA40302.1"/>
    <property type="molecule type" value="Genomic_DNA"/>
</dbReference>
<gene>
    <name evidence="1" type="ORF">BpHYR1_017911</name>
</gene>
<comment type="caution">
    <text evidence="1">The sequence shown here is derived from an EMBL/GenBank/DDBJ whole genome shotgun (WGS) entry which is preliminary data.</text>
</comment>
<name>A0A3M7SX57_BRAPC</name>
<dbReference type="AlphaFoldDB" id="A0A3M7SX57"/>
<accession>A0A3M7SX57</accession>
<proteinExistence type="predicted"/>
<dbReference type="Proteomes" id="UP000276133">
    <property type="component" value="Unassembled WGS sequence"/>
</dbReference>
<evidence type="ECO:0000313" key="2">
    <source>
        <dbReference type="Proteomes" id="UP000276133"/>
    </source>
</evidence>
<evidence type="ECO:0000313" key="1">
    <source>
        <dbReference type="EMBL" id="RNA40302.1"/>
    </source>
</evidence>
<reference evidence="1 2" key="1">
    <citation type="journal article" date="2018" name="Sci. Rep.">
        <title>Genomic signatures of local adaptation to the degree of environmental predictability in rotifers.</title>
        <authorList>
            <person name="Franch-Gras L."/>
            <person name="Hahn C."/>
            <person name="Garcia-Roger E.M."/>
            <person name="Carmona M.J."/>
            <person name="Serra M."/>
            <person name="Gomez A."/>
        </authorList>
    </citation>
    <scope>NUCLEOTIDE SEQUENCE [LARGE SCALE GENOMIC DNA]</scope>
    <source>
        <strain evidence="1">HYR1</strain>
    </source>
</reference>
<protein>
    <submittedName>
        <fullName evidence="1">Uncharacterized protein</fullName>
    </submittedName>
</protein>
<organism evidence="1 2">
    <name type="scientific">Brachionus plicatilis</name>
    <name type="common">Marine rotifer</name>
    <name type="synonym">Brachionus muelleri</name>
    <dbReference type="NCBI Taxonomy" id="10195"/>
    <lineage>
        <taxon>Eukaryota</taxon>
        <taxon>Metazoa</taxon>
        <taxon>Spiralia</taxon>
        <taxon>Gnathifera</taxon>
        <taxon>Rotifera</taxon>
        <taxon>Eurotatoria</taxon>
        <taxon>Monogononta</taxon>
        <taxon>Pseudotrocha</taxon>
        <taxon>Ploima</taxon>
        <taxon>Brachionidae</taxon>
        <taxon>Brachionus</taxon>
    </lineage>
</organism>